<dbReference type="Gramene" id="evm.model.08.624">
    <property type="protein sequence ID" value="cds.evm.model.08.624"/>
    <property type="gene ID" value="evm.TU.08.624"/>
</dbReference>
<organism evidence="1 2">
    <name type="scientific">Cannabis sativa</name>
    <name type="common">Hemp</name>
    <name type="synonym">Marijuana</name>
    <dbReference type="NCBI Taxonomy" id="3483"/>
    <lineage>
        <taxon>Eukaryota</taxon>
        <taxon>Viridiplantae</taxon>
        <taxon>Streptophyta</taxon>
        <taxon>Embryophyta</taxon>
        <taxon>Tracheophyta</taxon>
        <taxon>Spermatophyta</taxon>
        <taxon>Magnoliopsida</taxon>
        <taxon>eudicotyledons</taxon>
        <taxon>Gunneridae</taxon>
        <taxon>Pentapetalae</taxon>
        <taxon>rosids</taxon>
        <taxon>fabids</taxon>
        <taxon>Rosales</taxon>
        <taxon>Cannabaceae</taxon>
        <taxon>Cannabis</taxon>
    </lineage>
</organism>
<sequence>MLMRSLLLLRGELQSPYAQQLSSSFKVVVVTSKVKILCALEQSVVDDVNDEDEKAFDAWFKSASVNLVAPFPIINAEVLPEQVDNDCGAFVAAFAEYFIEEKNQLTLMLRSIA</sequence>
<evidence type="ECO:0000313" key="2">
    <source>
        <dbReference type="Proteomes" id="UP000596661"/>
    </source>
</evidence>
<evidence type="ECO:0008006" key="3">
    <source>
        <dbReference type="Google" id="ProtNLM"/>
    </source>
</evidence>
<proteinExistence type="predicted"/>
<accession>A0A803QBV1</accession>
<reference evidence="1" key="2">
    <citation type="submission" date="2021-03" db="UniProtKB">
        <authorList>
            <consortium name="EnsemblPlants"/>
        </authorList>
    </citation>
    <scope>IDENTIFICATION</scope>
</reference>
<keyword evidence="2" id="KW-1185">Reference proteome</keyword>
<dbReference type="AlphaFoldDB" id="A0A803QBV1"/>
<dbReference type="EMBL" id="UZAU01000689">
    <property type="status" value="NOT_ANNOTATED_CDS"/>
    <property type="molecule type" value="Genomic_DNA"/>
</dbReference>
<protein>
    <recommendedName>
        <fullName evidence="3">Ubiquitin-like protease family profile domain-containing protein</fullName>
    </recommendedName>
</protein>
<reference evidence="1" key="1">
    <citation type="submission" date="2018-11" db="EMBL/GenBank/DDBJ databases">
        <authorList>
            <person name="Grassa J C."/>
        </authorList>
    </citation>
    <scope>NUCLEOTIDE SEQUENCE [LARGE SCALE GENOMIC DNA]</scope>
</reference>
<dbReference type="Proteomes" id="UP000596661">
    <property type="component" value="Chromosome 8"/>
</dbReference>
<name>A0A803QBV1_CANSA</name>
<dbReference type="EnsemblPlants" id="evm.model.08.624">
    <property type="protein sequence ID" value="cds.evm.model.08.624"/>
    <property type="gene ID" value="evm.TU.08.624"/>
</dbReference>
<evidence type="ECO:0000313" key="1">
    <source>
        <dbReference type="EnsemblPlants" id="cds.evm.model.08.624"/>
    </source>
</evidence>